<dbReference type="EMBL" id="SMKW01000071">
    <property type="protein sequence ID" value="TDD40307.1"/>
    <property type="molecule type" value="Genomic_DNA"/>
</dbReference>
<dbReference type="Proteomes" id="UP000294947">
    <property type="component" value="Unassembled WGS sequence"/>
</dbReference>
<accession>A0A4V6PDN3</accession>
<gene>
    <name evidence="1" type="ORF">E1288_35855</name>
</gene>
<dbReference type="OrthoDB" id="253869at2"/>
<proteinExistence type="predicted"/>
<evidence type="ECO:0000313" key="2">
    <source>
        <dbReference type="Proteomes" id="UP000294947"/>
    </source>
</evidence>
<sequence>MFIDCDHVVTRDGRIHRVVGTLDYATRILAYNVYSPHPDGDRAYQGKQYRKNFEDTAATDDVLQLYRLLPADDIAQHHDPVAAARYRRAKLESTVWADLYDELANVFSDDAVGVFGSAMLGMHLTEHGAIRKDVDFVIHGNTADTVPVLAERLPAIRSKLGFTDVTVDRQQRQLARYQKVFRHPSNSLSTVISRRWTALQLSPQVVTTIRLRDPARTMPMNLVAPASTSLTEVVVTGEVTDISHSALFPITFTLHGDDGPVEVAVFWWKFTTPVRLGDRVSVCGSFLPSTGTVRVTHFSCHWLTIIEPAETR</sequence>
<dbReference type="AlphaFoldDB" id="A0A4V6PDN3"/>
<reference evidence="1 2" key="1">
    <citation type="submission" date="2019-03" db="EMBL/GenBank/DDBJ databases">
        <title>Draft genome sequences of novel Actinobacteria.</title>
        <authorList>
            <person name="Sahin N."/>
            <person name="Ay H."/>
            <person name="Saygin H."/>
        </authorList>
    </citation>
    <scope>NUCLEOTIDE SEQUENCE [LARGE SCALE GENOMIC DNA]</scope>
    <source>
        <strain evidence="1 2">7K502</strain>
    </source>
</reference>
<protein>
    <recommendedName>
        <fullName evidence="3">Polymerase nucleotidyl transferase domain-containing protein</fullName>
    </recommendedName>
</protein>
<keyword evidence="2" id="KW-1185">Reference proteome</keyword>
<evidence type="ECO:0008006" key="3">
    <source>
        <dbReference type="Google" id="ProtNLM"/>
    </source>
</evidence>
<evidence type="ECO:0000313" key="1">
    <source>
        <dbReference type="EMBL" id="TDD40307.1"/>
    </source>
</evidence>
<comment type="caution">
    <text evidence="1">The sequence shown here is derived from an EMBL/GenBank/DDBJ whole genome shotgun (WGS) entry which is preliminary data.</text>
</comment>
<dbReference type="RefSeq" id="WP_132493134.1">
    <property type="nucleotide sequence ID" value="NZ_SMKW01000071.1"/>
</dbReference>
<name>A0A4V6PDN3_9PSEU</name>
<organism evidence="1 2">
    <name type="scientific">Saccharopolyspora elongata</name>
    <dbReference type="NCBI Taxonomy" id="2530387"/>
    <lineage>
        <taxon>Bacteria</taxon>
        <taxon>Bacillati</taxon>
        <taxon>Actinomycetota</taxon>
        <taxon>Actinomycetes</taxon>
        <taxon>Pseudonocardiales</taxon>
        <taxon>Pseudonocardiaceae</taxon>
        <taxon>Saccharopolyspora</taxon>
    </lineage>
</organism>